<organism evidence="3 4">
    <name type="scientific">Pisum sativum</name>
    <name type="common">Garden pea</name>
    <name type="synonym">Lathyrus oleraceus</name>
    <dbReference type="NCBI Taxonomy" id="3888"/>
    <lineage>
        <taxon>Eukaryota</taxon>
        <taxon>Viridiplantae</taxon>
        <taxon>Streptophyta</taxon>
        <taxon>Embryophyta</taxon>
        <taxon>Tracheophyta</taxon>
        <taxon>Spermatophyta</taxon>
        <taxon>Magnoliopsida</taxon>
        <taxon>eudicotyledons</taxon>
        <taxon>Gunneridae</taxon>
        <taxon>Pentapetalae</taxon>
        <taxon>rosids</taxon>
        <taxon>fabids</taxon>
        <taxon>Fabales</taxon>
        <taxon>Fabaceae</taxon>
        <taxon>Papilionoideae</taxon>
        <taxon>50 kb inversion clade</taxon>
        <taxon>NPAAA clade</taxon>
        <taxon>Hologalegina</taxon>
        <taxon>IRL clade</taxon>
        <taxon>Fabeae</taxon>
        <taxon>Lathyrus</taxon>
    </lineage>
</organism>
<keyword evidence="4" id="KW-1185">Reference proteome</keyword>
<reference evidence="3 4" key="1">
    <citation type="journal article" date="2022" name="Nat. Genet.">
        <title>Improved pea reference genome and pan-genome highlight genomic features and evolutionary characteristics.</title>
        <authorList>
            <person name="Yang T."/>
            <person name="Liu R."/>
            <person name="Luo Y."/>
            <person name="Hu S."/>
            <person name="Wang D."/>
            <person name="Wang C."/>
            <person name="Pandey M.K."/>
            <person name="Ge S."/>
            <person name="Xu Q."/>
            <person name="Li N."/>
            <person name="Li G."/>
            <person name="Huang Y."/>
            <person name="Saxena R.K."/>
            <person name="Ji Y."/>
            <person name="Li M."/>
            <person name="Yan X."/>
            <person name="He Y."/>
            <person name="Liu Y."/>
            <person name="Wang X."/>
            <person name="Xiang C."/>
            <person name="Varshney R.K."/>
            <person name="Ding H."/>
            <person name="Gao S."/>
            <person name="Zong X."/>
        </authorList>
    </citation>
    <scope>NUCLEOTIDE SEQUENCE [LARGE SCALE GENOMIC DNA]</scope>
    <source>
        <strain evidence="3 4">cv. Zhongwan 6</strain>
    </source>
</reference>
<dbReference type="EMBL" id="JAMSHJ010000005">
    <property type="protein sequence ID" value="KAI5411633.1"/>
    <property type="molecule type" value="Genomic_DNA"/>
</dbReference>
<feature type="region of interest" description="Disordered" evidence="1">
    <location>
        <begin position="160"/>
        <end position="181"/>
    </location>
</feature>
<keyword evidence="2" id="KW-0732">Signal</keyword>
<evidence type="ECO:0000313" key="4">
    <source>
        <dbReference type="Proteomes" id="UP001058974"/>
    </source>
</evidence>
<evidence type="ECO:0000256" key="1">
    <source>
        <dbReference type="SAM" id="MobiDB-lite"/>
    </source>
</evidence>
<accession>A0A9D4X123</accession>
<sequence length="262" mass="29617">MFAARLHCHKFSSLSLLQILLQAQATTMASGPSFLGNCNSEVHNFGSDDIFCPYDDFTNEDSSSITHIDSIEKSMKTCTDNLVRFLEGISSRLSQLELYCYNLDKSIGEMRSELTSDHEEADSKLKSLDKHLREVHRPVQILRDKQELIKTQKELAKLQLAQKGSLSSNHSRSKEEKFSSSDIDIKGADNVYVTSSDPRNQRLAFALSHQQPMALPSQAPSSNVTRTTQQPQYYMLPLPSPNQPAAFHCQTYQINQRNRMSK</sequence>
<feature type="chain" id="PRO_5038386233" evidence="2">
    <location>
        <begin position="26"/>
        <end position="262"/>
    </location>
</feature>
<dbReference type="Gramene" id="Psat05G0663500-T1">
    <property type="protein sequence ID" value="KAI5411633.1"/>
    <property type="gene ID" value="KIW84_056635"/>
</dbReference>
<gene>
    <name evidence="3" type="ORF">KIW84_056635</name>
</gene>
<dbReference type="Proteomes" id="UP001058974">
    <property type="component" value="Chromosome 5"/>
</dbReference>
<dbReference type="PANTHER" id="PTHR31805:SF16">
    <property type="entry name" value="FORMIN-LIKE PROTEIN (DUF1421)"/>
    <property type="match status" value="1"/>
</dbReference>
<proteinExistence type="predicted"/>
<evidence type="ECO:0000313" key="3">
    <source>
        <dbReference type="EMBL" id="KAI5411633.1"/>
    </source>
</evidence>
<evidence type="ECO:0000256" key="2">
    <source>
        <dbReference type="SAM" id="SignalP"/>
    </source>
</evidence>
<dbReference type="PANTHER" id="PTHR31805">
    <property type="entry name" value="RECEPTOR-LIKE KINASE, PUTATIVE (DUF1421)-RELATED"/>
    <property type="match status" value="1"/>
</dbReference>
<name>A0A9D4X123_PEA</name>
<feature type="signal peptide" evidence="2">
    <location>
        <begin position="1"/>
        <end position="25"/>
    </location>
</feature>
<protein>
    <submittedName>
        <fullName evidence="3">Uncharacterized protein</fullName>
    </submittedName>
</protein>
<feature type="compositionally biased region" description="Basic and acidic residues" evidence="1">
    <location>
        <begin position="172"/>
        <end position="181"/>
    </location>
</feature>
<dbReference type="AlphaFoldDB" id="A0A9D4X123"/>
<comment type="caution">
    <text evidence="3">The sequence shown here is derived from an EMBL/GenBank/DDBJ whole genome shotgun (WGS) entry which is preliminary data.</text>
</comment>